<dbReference type="InterPro" id="IPR023346">
    <property type="entry name" value="Lysozyme-like_dom_sf"/>
</dbReference>
<comment type="catalytic activity">
    <reaction evidence="1">
        <text>Hydrolysis of (1-&gt;4)-beta-linkages between N-acetylmuramic acid and N-acetyl-D-glucosamine residues in a peptidoglycan and between N-acetyl-D-glucosamine residues in chitodextrins.</text>
        <dbReference type="EC" id="3.2.1.17"/>
    </reaction>
</comment>
<evidence type="ECO:0000256" key="5">
    <source>
        <dbReference type="ARBA" id="ARBA00023295"/>
    </source>
</evidence>
<evidence type="ECO:0000256" key="3">
    <source>
        <dbReference type="ARBA" id="ARBA00022638"/>
    </source>
</evidence>
<keyword evidence="3" id="KW-0081">Bacteriolytic enzyme</keyword>
<keyword evidence="6" id="KW-1133">Transmembrane helix</keyword>
<keyword evidence="6" id="KW-0812">Transmembrane</keyword>
<evidence type="ECO:0000256" key="2">
    <source>
        <dbReference type="ARBA" id="ARBA00012732"/>
    </source>
</evidence>
<dbReference type="InterPro" id="IPR001916">
    <property type="entry name" value="Glyco_hydro_22"/>
</dbReference>
<feature type="transmembrane region" description="Helical" evidence="6">
    <location>
        <begin position="12"/>
        <end position="37"/>
    </location>
</feature>
<proteinExistence type="predicted"/>
<dbReference type="Gene3D" id="1.10.530.10">
    <property type="match status" value="1"/>
</dbReference>
<evidence type="ECO:0000313" key="8">
    <source>
        <dbReference type="Proteomes" id="UP001307889"/>
    </source>
</evidence>
<organism evidence="7 8">
    <name type="scientific">Nesidiocoris tenuis</name>
    <dbReference type="NCBI Taxonomy" id="355587"/>
    <lineage>
        <taxon>Eukaryota</taxon>
        <taxon>Metazoa</taxon>
        <taxon>Ecdysozoa</taxon>
        <taxon>Arthropoda</taxon>
        <taxon>Hexapoda</taxon>
        <taxon>Insecta</taxon>
        <taxon>Pterygota</taxon>
        <taxon>Neoptera</taxon>
        <taxon>Paraneoptera</taxon>
        <taxon>Hemiptera</taxon>
        <taxon>Heteroptera</taxon>
        <taxon>Panheteroptera</taxon>
        <taxon>Cimicomorpha</taxon>
        <taxon>Miridae</taxon>
        <taxon>Dicyphina</taxon>
        <taxon>Nesidiocoris</taxon>
    </lineage>
</organism>
<dbReference type="SUPFAM" id="SSF53955">
    <property type="entry name" value="Lysozyme-like"/>
    <property type="match status" value="1"/>
</dbReference>
<keyword evidence="6" id="KW-0472">Membrane</keyword>
<sequence length="217" mass="24779">MPRSSRSVRLTLSWTLYLSTNGAMSVFANLFLLFTLFLNASSVSYTPCEFAAELAKPRYKIVLWQIPTWVCLAHHASNLTASYKSMGYHGLFRISNIWCSRCPKLCDGSDDRGPEHDIECAVNVVYKTHHGELDGFHGWGDWYTEYCLNPYEELNKFDCKLNVTRLINTTDHQIGVGGLFDSGSTFYPMLFMGLAFVCLMTLFAFLCYTPFSYKRMV</sequence>
<name>A0ABN7AT75_9HEMI</name>
<protein>
    <recommendedName>
        <fullName evidence="2">lysozyme</fullName>
        <ecNumber evidence="2">3.2.1.17</ecNumber>
    </recommendedName>
</protein>
<evidence type="ECO:0000313" key="7">
    <source>
        <dbReference type="EMBL" id="BES95406.1"/>
    </source>
</evidence>
<keyword evidence="5" id="KW-0378">Hydrolase</keyword>
<gene>
    <name evidence="7" type="ORF">NTJ_08215</name>
</gene>
<evidence type="ECO:0000256" key="6">
    <source>
        <dbReference type="SAM" id="Phobius"/>
    </source>
</evidence>
<keyword evidence="5" id="KW-0326">Glycosidase</keyword>
<accession>A0ABN7AT75</accession>
<evidence type="ECO:0000256" key="1">
    <source>
        <dbReference type="ARBA" id="ARBA00000632"/>
    </source>
</evidence>
<dbReference type="PANTHER" id="PTHR11407:SF63">
    <property type="entry name" value="LYSOZYME C"/>
    <property type="match status" value="1"/>
</dbReference>
<dbReference type="EC" id="3.2.1.17" evidence="2"/>
<dbReference type="Proteomes" id="UP001307889">
    <property type="component" value="Chromosome 6"/>
</dbReference>
<dbReference type="PANTHER" id="PTHR11407">
    <property type="entry name" value="LYSOZYME C"/>
    <property type="match status" value="1"/>
</dbReference>
<reference evidence="7 8" key="1">
    <citation type="submission" date="2023-09" db="EMBL/GenBank/DDBJ databases">
        <title>Nesidiocoris tenuis whole genome shotgun sequence.</title>
        <authorList>
            <person name="Shibata T."/>
            <person name="Shimoda M."/>
            <person name="Kobayashi T."/>
            <person name="Uehara T."/>
        </authorList>
    </citation>
    <scope>NUCLEOTIDE SEQUENCE [LARGE SCALE GENOMIC DNA]</scope>
    <source>
        <strain evidence="7 8">Japan</strain>
    </source>
</reference>
<dbReference type="EMBL" id="AP028914">
    <property type="protein sequence ID" value="BES95406.1"/>
    <property type="molecule type" value="Genomic_DNA"/>
</dbReference>
<keyword evidence="4" id="KW-1015">Disulfide bond</keyword>
<feature type="transmembrane region" description="Helical" evidence="6">
    <location>
        <begin position="186"/>
        <end position="208"/>
    </location>
</feature>
<evidence type="ECO:0000256" key="4">
    <source>
        <dbReference type="ARBA" id="ARBA00023157"/>
    </source>
</evidence>
<keyword evidence="8" id="KW-1185">Reference proteome</keyword>
<keyword evidence="3" id="KW-0929">Antimicrobial</keyword>